<sequence>QMWGPAVRHQRFSRLSRGSLGLELSFSRLSRGSLGLELRFCM</sequence>
<protein>
    <submittedName>
        <fullName evidence="1">Uncharacterized protein</fullName>
    </submittedName>
</protein>
<dbReference type="Proteomes" id="UP000186817">
    <property type="component" value="Unassembled WGS sequence"/>
</dbReference>
<proteinExistence type="predicted"/>
<evidence type="ECO:0000313" key="1">
    <source>
        <dbReference type="EMBL" id="OLP74461.1"/>
    </source>
</evidence>
<reference evidence="1 2" key="1">
    <citation type="submission" date="2016-02" db="EMBL/GenBank/DDBJ databases">
        <title>Genome analysis of coral dinoflagellate symbionts highlights evolutionary adaptations to a symbiotic lifestyle.</title>
        <authorList>
            <person name="Aranda M."/>
            <person name="Li Y."/>
            <person name="Liew Y.J."/>
            <person name="Baumgarten S."/>
            <person name="Simakov O."/>
            <person name="Wilson M."/>
            <person name="Piel J."/>
            <person name="Ashoor H."/>
            <person name="Bougouffa S."/>
            <person name="Bajic V.B."/>
            <person name="Ryu T."/>
            <person name="Ravasi T."/>
            <person name="Bayer T."/>
            <person name="Micklem G."/>
            <person name="Kim H."/>
            <person name="Bhak J."/>
            <person name="Lajeunesse T.C."/>
            <person name="Voolstra C.R."/>
        </authorList>
    </citation>
    <scope>NUCLEOTIDE SEQUENCE [LARGE SCALE GENOMIC DNA]</scope>
    <source>
        <strain evidence="1 2">CCMP2467</strain>
    </source>
</reference>
<feature type="non-terminal residue" evidence="1">
    <location>
        <position position="42"/>
    </location>
</feature>
<feature type="non-terminal residue" evidence="1">
    <location>
        <position position="1"/>
    </location>
</feature>
<gene>
    <name evidence="1" type="ORF">AK812_SmicGene45993</name>
</gene>
<accession>A0A1Q9BUV1</accession>
<dbReference type="EMBL" id="LSRX01003692">
    <property type="protein sequence ID" value="OLP74461.1"/>
    <property type="molecule type" value="Genomic_DNA"/>
</dbReference>
<keyword evidence="2" id="KW-1185">Reference proteome</keyword>
<comment type="caution">
    <text evidence="1">The sequence shown here is derived from an EMBL/GenBank/DDBJ whole genome shotgun (WGS) entry which is preliminary data.</text>
</comment>
<evidence type="ECO:0000313" key="2">
    <source>
        <dbReference type="Proteomes" id="UP000186817"/>
    </source>
</evidence>
<name>A0A1Q9BUV1_SYMMI</name>
<organism evidence="1 2">
    <name type="scientific">Symbiodinium microadriaticum</name>
    <name type="common">Dinoflagellate</name>
    <name type="synonym">Zooxanthella microadriatica</name>
    <dbReference type="NCBI Taxonomy" id="2951"/>
    <lineage>
        <taxon>Eukaryota</taxon>
        <taxon>Sar</taxon>
        <taxon>Alveolata</taxon>
        <taxon>Dinophyceae</taxon>
        <taxon>Suessiales</taxon>
        <taxon>Symbiodiniaceae</taxon>
        <taxon>Symbiodinium</taxon>
    </lineage>
</organism>
<dbReference type="AlphaFoldDB" id="A0A1Q9BUV1"/>